<sequence length="7448" mass="840552">MTMNSVNSTSGVAFACGLRPRWETVLDLRGGLYGEERTGCRPNRRGLELLLGRCGMTLAGGKKSSEKKWEDEEIVVSALAGEDVIVELKLNPEDSRDPQHFLLFRGDQLMPSERYSVQPRGNVVQLTLKQSQKDDTGQYSLVAKKLTTNYSDCNDISIEGVRKKIRMNIREASDDPEEGEPPIFVRRLTDLAVKVGTRTRFLVEIRSSSSPKVTWHRNDQQIQAGSRFSFVHEGNFYCVDVAPVMVEDQGHWTCMVENVYGRSSCVSCLSVIVPKAYKRPEFVEELRAILTETGTVSLECKVIGVPTPVLRWFKDSKEIKAGDVFALTANADDPTSLGTYTCQADNCMGTAYSSSKVHVVGRGSREGSLRPADTLKPSGPLPVFKKILNDECCRIGDTITLTCQVQVPPWPKVITWYNKEGKVEPSEKYHEIEDGLGTYSIEIRGVEAMDEGEWKCVATSAENVMQFTTCYVAMSVPKNYRMPRFMESLKAVLTEEGLVSFECKVVGFPTPFLRWFKDGQELKPGDVYQLTGTNSLGSYCCIARNCMGEAKSTAELTVEDIQNQLNEEERLQLLSFNQVPKFIKGLRSCEARIHENFTFTVQVTVSPKPTLSWFRDDELITSSDKYKIIQEVLGNCHLEIQKLEFSDQAEWKCIAENDFGHSITSCFLKLIIPRHFKKPKFLESLRAILSEEGAVNLECKVIGVPQPVLKWYKDGAELKPGDIHRIISGQDGTCCLGTYTCEATNCMGSVSSSASLLGFEDRVSLKKEETQEPVSPPLHELARNLSLSTIHEERTSQLYDTPQTDHSITMDDRGEVSFSFDGKEVSVSLYETPDLTEEEAIQIVEMYADQLSEHITEGNIIELPPMRFMKETSTSGNLLMEAVVIDVSSDYFVADEEADDLRTEADVEDVSIMDDQMHSILSSYSSPLGAAHDHEHSGERTPVGSPVGPPRPPRKKERSGSGSSKSEKSEKSQHRVLDWSESYHSAKEPSIQAQLSLQSQDSVDAFADALSSDGLAKVSREYDREIAAIINEAEKGLSEEVFAAAFNESDKKKKKKRSKGGTPMLSSKTSSEESFTVNADGSEVGKSKRSKEGRKRDRKDSAGSNGSVKERGKRTRSREVEKSLMIEDIRVERSEEFKTPDLFSQAEIKYIDEDDKLSTASSFATAGDVSESKSTTRSQKERLYERIRSLKGPVLVLRETLIDLEGILVSSDDENLIQGLIIEKIVRPIEDLCEQMSVIESKAVKSAGDRSFNQGIRISLLDSIGGPTEELLRGIELIKRHRGRTSEDLKSDLIVLESLTDPVDEILAGLAKIEHDLRSKEGDVMATVPQNPIVLERTSRAVCQIGDHVDALRRNPRLNNLAEVVSVTERLEAVYKNLSSFVSSLSLNKVTGVLESNVDVLFVETLVKPLEGLSRALNELVASQVDQSQVIKVDDLQKSISELKNKLETLNVALETYEAESGERGVTEGSRELVGYLKWTMEDAFDKLVKLQKINEAKVVLLDDLASVPTSSDEEAKDQNIITELDKEDHKSGALEEEIKILEEKIFEQSIDEEIESQFKEEITENLDTVIKAKVRVAAEELHASKRSKYRNRMVSIDSIMPELDESLPLPEMLLDPLIDVQAKLNVALRHYENEAPSDQSSLSMTELSGCLIELRESVASAVHVATTLNVPDVINSIVELREPLLDLQLALASGTSAQESSLIEESARPLNELNEIISAVIRSSSTSEASQVILNQVSRMMSEILEQLPEIPDKMAEIVVKMVPIAPSVEVEQAALALGSVHYALSTAVEKAGKYRLVMEDTDGNKTTAGKLVTSIDGLRQSIGNLAVAISSPLVPEEKAFEYDINLAIEELGKLQEPLLSLQKVLLIEKHDPEERHVLNDITSPLKALKEAVLRITKEKRASVVDLLEDVEKDVALVAMEALKVALVGKVDTESSVSDSAPGEVPGIISKYLDPIENWLSTALEENNEEETSSLVVPVIDELKKCLLKIVIQSSYSEPPSDTALIEKFAELKEPLMKVRETIAEHHEPDDVQVLENLVQPTQHLLQTILETSTMYKATSLLQGVIEVLEELENQIGLSIKMAKYAKELRGVVSTIKADEFDEEVEKMESCSITVRAEAHEVDVTEVEELSREDYTEEISDEKYDEVGDEEKRIGDEELLLERLEDDKEKVSEEIKSGDDFKVIVGEEMNKEASSSNKSKVGEEKIKSGDDFQGNLSEEMNKEASSSNKSKVSEEIKSGDDFQANLSEEMNKDTFKSLVEASSNTSSTKLKIGEEEIKFGDDLQANLSEEMNKEAFSSTKSKIGEEEIKSGDDLQVNLSEEMNKEEFESLVEASSTSLVKNEELKMKALVTLKEDIQKSPPLVSLKEDIEKSPTLVRSEELDLWTLTILNPLDRLAASTLALDRSIDEKVHELLCRPLDSLHKQIELVESQINRPAGQSLENDVETIIEGFLSPLNQVETALITAATEIWHEIPLEETVKKYLQDLAESSSDLCKQLDSLRRKLITEAPEQIVQVQKTEASLIETISAVIVPLEGIQEFIVKMLAEDLAKEQIDVEIQDRDNFSDANDTISKKDVSEVSKELLLDQDDKSEGDIKQIEKTTARPLEELIEAIVDPASVRNSTTPDDIEEIDGVAAGDEIEKDKEEMVKFEEQDSEIYKEVVGPESKEEIYKEVVSPESKEEIYKKVVGTESKEEIYKEVVGPESKEEIYKEVVSPESKEEIYKKVVGTESKEEIYKEKVKEMTLKSYEEIQESVPTEISSDIVQDLQQYKLQVTEVESLEELTLQQGTEMPVMDSGDSKEDNNGLIVQEVQEQTVSSKEDDVLTGEEMVEGDFVVIQENSKAASEILLKEEVKVVKEEIEVVKEELEVVKEELEVVKEEISSKDLLNKVEGIVRSELDRQNATVLENEELIDNVKVAVEEMMVKYPQICQVNVFEESVRDVVVEELQKMKSFQEIEKMAVVESDEFSEEKIREIIYDEISKQNVKLVDEKDLLEVVKGKVQQVILQAPKVAQMLSIEENIREIVTEELHKFEGKVKAEETTLGDLEVIAKEEMSQKVANIVAADITDEKVDELVIKELQKQRVELSENKLVDVVKTKVRELVVILPEVKEETVLEENIRNIVAEELKKVALGVEDVQNLVKAESSSAEGIIQPIVGENFEEKVKDMIVEEFKRQEFYPIEDPLVKEIKIQVQEIVLLSSSSSDDRIKEEILGSIVSAEVEKQVAVLKDVEGLSEAKQSQETAIKVGIDKEDNVKEEIEDLARIGKEEQAKTDIQKEKEHVEQKQGVLKSFVVSEDMIREELKKQDLYPVEDPLVKEIKAKVEEDILLSSFVPEEMVQELISVEVNKHVAELKEIEVLNKAKEVSVVSQVKKEEVSLNEAKIEKSDVKDVKSQEEIKSIGISEDMIREELKKQNVYPVEDPLVKEIKAKVQEEIFLSSHTTEENIPEEIIRDLVLVEVEKHVAKIKEVENFGSVQDNLSVSHEEGRRKEDQASLQEEAGISIEEDESKEGKGKKQSDLLQRLVVSEDMIRNELKKQQLYPVEDPLVKDIKTKVQEVILMSSHTLEENIPDEIIRELILVEIEKHVAELKYDDSINEVEGSKESIGLLQKESGSKEEIKDAIGLLQKESVSKEEIKDAIGLIQKENVSKEEIKDDLTLNLKEKIEKRVQKDEVASQKQIVEPKDIVMETQVLEQEEKTAIVSQYTISEEKIHELVINEIDKQNAKSIVDNELKNKITLEIQKLIISRPEIVKEETLESSVGEIVREEIQRQAKLVEEKKKISEDVVHDIIIAHLKKQNVNTSEEADILNTVEEKVENLMGKCPEMCTVDVIEVTLEEIVRETLSERATSQKLNVLTVSSEIHEEVPEETIHEMVIDEVHRKNIEPTEEYRIIERIEAKIQQLILQHPEISGLNFLSEKVHDFVEEIVEEDKAEVVEIEKLLRAEEDKREIEVLEMPLVSESEKIVEEEIGEKRIKAEAKDVDDSESKISKRVITVDTEVCEVQKDEEVVDATVEEEIKKSLREVDKKSEETIEVSEDKIQEENKQKIEEIEDKDGGKINKGISEKKKREEIEEMGDNDKIVQEEIKNEFIEIVEQVKVEETSKKKVIESEDKIREVQEDKGLEEMDRKKEEIKETVINQKKGLEEMDVKKEEEIKETKVDQKKEKVQILRVPSETHAHIWEEMVHEIIVGEIHKLNIEPSKEDNLIKAVEFKVQDLIAQFPELSKEEVIEENVKHIVAEQLQEERAKASEFDETMDKAQVETKVEVLQTPATTQIQIPEEMVHDLIIEELQKQDVQILEENNLVKAIESKVNDLIAQHPEVSREEIIEESVREIVTEKLQEHRANVLEAEKLERAQADELKKKVEVLNVPALTQVEVPEENVRDMIIEGFNKQNIEPLTHENLVKAVEAKIKDLIAQHPDIRKSDVLEENVRDIITEAWAEERASVVEQEKLAEVREEIVNKTEVEVLRMPDEPAKIIEEIDQGVDVKDALKVKRKSSDKGEDKMEKDKREEESPKDKLEKSSKDDEENKRASVKIKSRKSEVEDKGVEDKNRDSIKGRKKSDDKNKEEIRRTSLEEKTEDNGEDVDKKRRESLKKSEKSEEKNDVEEKRRSSLKKEAENKKEIEEKTRDSLKKKHFEELGDENKEGEKRRTSLEEKAEDNDKDVDKKRRKSLKKSEKNEEAEKKKDIEEKTRDSLKKKHSEELGDKNEEEKRRTSLKGKDKDIEEKTRDSLKKKKQSEESDDKSKGVEEKRRTSLKEKVEDQNKDVEEKRRDSLKKKSEKNEEAEEKKEVEEKTRDSLKKKHSEELVDKNKEEKRRTSLKDKDKDIEEKTRNSLKKKKQSDDKSKDVEEKRRTSLKEKAEDMNKNKDVEEKRRDSLKKKSVKSEDKDKNQEEEKRRTSLKDKEEKSADKGKIEEKRRTSLKEKDESNDKDADKKRRTSLKKKSEKSVDNDKGVEERRLSLKMKSEEKEETKVRQLVSQKTDKESKIIDAPKEEKEGLKKDSIFQLDKPVVQKTDEKSRDTKEEYQRVNEDNQVAAKQPDLKLPKATVDSELDSEFSESSVSTLKNVSTKERYKRSNPPMIEIDYDESSPREPSRRSNLSRKYRDLESIELDDKSLGVYSTDTSRTAGVSHGPRDRGKKPSFCTKLTDRTAAESSRIKLTCAVLGEPEPAVYWLKDGKLLPPSSNRHGTTLENGMASLELYTVRPSDTGEYSCIARNPHGQACTEAKLKVYAGYEPTPTTPTFTRTIKDTYLREENTLVLECRVRGQPTPAITWLKDGQVLEISDRYQQCDLPDGLCRLKIFNPDFYDSGLYTCRAENDTKLSDRTSHLVDFEATGRAAQSRSWRGNSYNDITSTEKDTGRPRFSSYLTDHSVPVGGTIALQVEVKGVPPPDVTWMRADKKGSIAVPKARTFADSGVYTLIVPDATEYETGTYVCRASNSYGHVDSTATVEVVSGSMGDGGKPAMFVSRPPDKVIIVAVGEDVSVSFRTNGIPKPKVIWMKGLRDITSGPRSYKEGHDDYVRLTLKRACPSDEGTYCILVKNRYGCDRSFFSVQVKQRARSLTPSPDWGSVDTDSLLANIHDKERSYLKQVPGPISTEPVVIDGGRNWLALTWGKAEQRGSAPVVAYRVDGWLLGGEGGARWVELGVTPINAFDAFNLRPGEEYKFRITPRNRYGWGESVTMTNSVTVREVVKFPEFTKILPGQLKALEKTVLSLDCEVSSDSLAHVKWYRDTTEIENGQDSRFTTYFNGTKCTLMIGNISENDSGRYVCEATNAAGRVSTFARVQVVEDPKIVEADLKLRKMRSSDVANEERPPEFTMRLRDRRVQATYPVRLTCQVTGYPEPEVTWYKYREELYSQENISIWNDEAHFHTLEINRSTIDDSGIYMARAKNIYGSVSCRCHLTVDKGIRAYIAPEFLRHLDSIYTVKAGGELRMTAQIEAYPTVGVTWHRDGHRLRPSRDVVMTLNHDGSVELDLAHVTPRDAGLYCCTATNEVGQAETTTRVTVLDNDDIKSSDINQSAADESLDIPYSKEPVFVTKPLSTEAFEGDTVIISCEVVGDPKPEVIWLRDFLRPDYYKDAPHFRRVGAGPQYRLEIPYAKLDFTGTYSIIAKNCHGEAKAVISLQIYARGQGKEDSGMESTIKHGNVQTLPVIKRPLRDLRCCDGDAITLVCKLHAKPEPDIRWEKGGKLLPLGGDFATDFDGETARLSIQHVYPEDEGEYTCVAYNELGKAYTSACVIVDVPEGKETALSRSLIKPPGFLSANSTPISTPRSTPVRSLSPSCCKREVKPVTKTARGYTGGRRPRMPTSPKFYAVPHNKVAEEGETVRFQCAIAGHPVPWVTWDKDGISITPTARISLKESDDVRILEITEITHEDAGLYRVTLENDVGRTEATARLEIIKGRRSSISRPIRTRSASPRTYSIYGGRNPSPTPRSDSRLQPPRISDNYSGGRGTSPTLPRWHYRNGNAVNDEKINAKTSSTELNKPRSSSVPRHCKMEREKSNVKQVSESPIKNRKTRPSQHVTSPTQSSARKTSIPVRRKSSVKLNSNKQDKIDSKDKEKNCNSKDKNLKKKVKEELKSPVILTVPADIIALRGAKVMLLATYDGYPRPTVRWLRKGRDVTLDDKTEIETSAGLTCLTLLNVTTEEAGKYEVFIENKLGKDSRHVNVTVEGPPEPPAGSPAIQIIKDSRGVTLSWRSPVYDGGCAVTGYSVEMRRGEEPCWVAVAEAKHSLSHTISGLDPEESYQFRVRAENIHGLSEPGMESETVIITKSETRKITSNISGFSLDPDEDTEDKIEPAYEPCVVAPEPGFLFDERYNVLEELGKGKYGVVRRIVDKSNGSSFAAKFIRTIKAKDRQQVNDEINIMNMLRHPKLLRLIAAFESPREMIMVTEYISGGELFERVVADDFTLTEKDSILFVRQICMGVDYMHDNLVVHLDLKPENIMCHTRTSHRIKLIDFGLAQTLKPDTPVRVLFGTPEFIPPEIIGFEPIGTESDMWSVGVICYVLLTGLSPFMGENDAETFANITRADFDFDDKAFSAISEEAKDFISGLLIKRKELRMSAKECLKHPWLAQRAESMSRVALPTDKLKKFIVRRKWQKTGNAIRALGRMAILSANSRKNTESLSDVTKESEETTPTNEDIIITEDSLDEPINTINLDNLEFSNGRISKADSDELQITELSSDECVDSHDIDNYDSSTIIETQRSISPDDFTKIEDKIDDDLLSSDFKKIKIISDDASNKTDTFISELNSSEENIYTVDISTESLKTTTEIHEEFSENYCSITSLHINEPSFEVKEEITISRISLQDKEDNKFVNLIDKQNLKSKSSIANNNDNDNNNDDDKVPATRPNFIPIESNTNSHGSVCKPWCKTNSSSLDNEEEISRVRGHSPLHRVVRTGSVSRTAKMFEQEQVSSSVRQQLSPGSRIVLPAANARPHNERVRKAFAFWNK</sequence>
<gene>
    <name evidence="20" type="ORF">KQX54_018664</name>
</gene>
<feature type="region of interest" description="Disordered" evidence="16">
    <location>
        <begin position="2188"/>
        <end position="2240"/>
    </location>
</feature>
<dbReference type="InterPro" id="IPR036116">
    <property type="entry name" value="FN3_sf"/>
</dbReference>
<feature type="domain" description="Fibronectin type-III" evidence="19">
    <location>
        <begin position="6672"/>
        <end position="6772"/>
    </location>
</feature>
<dbReference type="FunFam" id="1.10.510.10:FF:000175">
    <property type="entry name" value="Myosin light chain kinase, smooth muscle"/>
    <property type="match status" value="1"/>
</dbReference>
<dbReference type="Gene3D" id="3.30.200.20">
    <property type="entry name" value="Phosphorylase Kinase, domain 1"/>
    <property type="match status" value="1"/>
</dbReference>
<keyword evidence="21" id="KW-1185">Reference proteome</keyword>
<feature type="coiled-coil region" evidence="15">
    <location>
        <begin position="2148"/>
        <end position="2175"/>
    </location>
</feature>
<feature type="domain" description="Ig-like" evidence="18">
    <location>
        <begin position="382"/>
        <end position="468"/>
    </location>
</feature>
<evidence type="ECO:0000259" key="19">
    <source>
        <dbReference type="PROSITE" id="PS50853"/>
    </source>
</evidence>
<evidence type="ECO:0000313" key="21">
    <source>
        <dbReference type="Proteomes" id="UP000826195"/>
    </source>
</evidence>
<dbReference type="InterPro" id="IPR000719">
    <property type="entry name" value="Prot_kinase_dom"/>
</dbReference>
<feature type="compositionally biased region" description="Basic and acidic residues" evidence="16">
    <location>
        <begin position="4673"/>
        <end position="4831"/>
    </location>
</feature>
<evidence type="ECO:0000256" key="7">
    <source>
        <dbReference type="ARBA" id="ARBA00022737"/>
    </source>
</evidence>
<feature type="domain" description="Ig-like" evidence="18">
    <location>
        <begin position="6150"/>
        <end position="6233"/>
    </location>
</feature>
<feature type="compositionally biased region" description="Basic and acidic residues" evidence="16">
    <location>
        <begin position="4979"/>
        <end position="5001"/>
    </location>
</feature>
<dbReference type="PANTHER" id="PTHR13817">
    <property type="entry name" value="TITIN"/>
    <property type="match status" value="1"/>
</dbReference>
<feature type="domain" description="Ig-like" evidence="18">
    <location>
        <begin position="679"/>
        <end position="757"/>
    </location>
</feature>
<proteinExistence type="inferred from homology"/>
<feature type="coiled-coil region" evidence="15">
    <location>
        <begin position="1433"/>
        <end position="1460"/>
    </location>
</feature>
<feature type="compositionally biased region" description="Basic and acidic residues" evidence="16">
    <location>
        <begin position="965"/>
        <end position="977"/>
    </location>
</feature>
<feature type="domain" description="Ig-like" evidence="18">
    <location>
        <begin position="580"/>
        <end position="664"/>
    </location>
</feature>
<evidence type="ECO:0000256" key="4">
    <source>
        <dbReference type="ARBA" id="ARBA00022475"/>
    </source>
</evidence>
<feature type="region of interest" description="Disordered" evidence="16">
    <location>
        <begin position="6407"/>
        <end position="6567"/>
    </location>
</feature>
<evidence type="ECO:0000259" key="17">
    <source>
        <dbReference type="PROSITE" id="PS50011"/>
    </source>
</evidence>
<dbReference type="CDD" id="cd00063">
    <property type="entry name" value="FN3"/>
    <property type="match status" value="2"/>
</dbReference>
<dbReference type="InterPro" id="IPR017441">
    <property type="entry name" value="Protein_kinase_ATP_BS"/>
</dbReference>
<feature type="coiled-coil region" evidence="15">
    <location>
        <begin position="2846"/>
        <end position="2884"/>
    </location>
</feature>
<dbReference type="SUPFAM" id="SSF49265">
    <property type="entry name" value="Fibronectin type III"/>
    <property type="match status" value="1"/>
</dbReference>
<dbReference type="FunFam" id="2.60.40.10:FF:000107">
    <property type="entry name" value="Myosin, light chain kinase a"/>
    <property type="match status" value="2"/>
</dbReference>
<evidence type="ECO:0000256" key="3">
    <source>
        <dbReference type="ARBA" id="ARBA00006692"/>
    </source>
</evidence>
<dbReference type="Pfam" id="PF07679">
    <property type="entry name" value="I-set"/>
    <property type="match status" value="17"/>
</dbReference>
<keyword evidence="5" id="KW-0963">Cytoplasm</keyword>
<feature type="domain" description="Ig-like" evidence="18">
    <location>
        <begin position="5240"/>
        <end position="5329"/>
    </location>
</feature>
<dbReference type="PROSITE" id="PS50835">
    <property type="entry name" value="IG_LIKE"/>
    <property type="match status" value="16"/>
</dbReference>
<feature type="compositionally biased region" description="Basic and acidic residues" evidence="16">
    <location>
        <begin position="4538"/>
        <end position="4655"/>
    </location>
</feature>
<dbReference type="PROSITE" id="PS00107">
    <property type="entry name" value="PROTEIN_KINASE_ATP"/>
    <property type="match status" value="1"/>
</dbReference>
<dbReference type="Pfam" id="PF00069">
    <property type="entry name" value="Pkinase"/>
    <property type="match status" value="1"/>
</dbReference>
<dbReference type="Gene3D" id="2.60.40.10">
    <property type="entry name" value="Immunoglobulins"/>
    <property type="match status" value="20"/>
</dbReference>
<dbReference type="GO" id="GO:0045989">
    <property type="term" value="P:positive regulation of striated muscle contraction"/>
    <property type="evidence" value="ECO:0007669"/>
    <property type="project" value="UniProtKB-ARBA"/>
</dbReference>
<organism evidence="20 21">
    <name type="scientific">Cotesia glomerata</name>
    <name type="common">Lepidopteran parasitic wasp</name>
    <name type="synonym">Apanteles glomeratus</name>
    <dbReference type="NCBI Taxonomy" id="32391"/>
    <lineage>
        <taxon>Eukaryota</taxon>
        <taxon>Metazoa</taxon>
        <taxon>Ecdysozoa</taxon>
        <taxon>Arthropoda</taxon>
        <taxon>Hexapoda</taxon>
        <taxon>Insecta</taxon>
        <taxon>Pterygota</taxon>
        <taxon>Neoptera</taxon>
        <taxon>Endopterygota</taxon>
        <taxon>Hymenoptera</taxon>
        <taxon>Apocrita</taxon>
        <taxon>Ichneumonoidea</taxon>
        <taxon>Braconidae</taxon>
        <taxon>Microgastrinae</taxon>
        <taxon>Cotesia</taxon>
    </lineage>
</organism>
<feature type="compositionally biased region" description="Low complexity" evidence="16">
    <location>
        <begin position="6407"/>
        <end position="6419"/>
    </location>
</feature>
<feature type="compositionally biased region" description="Basic and acidic residues" evidence="16">
    <location>
        <begin position="4881"/>
        <end position="4933"/>
    </location>
</feature>
<comment type="similarity">
    <text evidence="3">Belongs to the protein kinase superfamily. CAMK Ser/Thr protein kinase family.</text>
</comment>
<keyword evidence="9 14" id="KW-0067">ATP-binding</keyword>
<keyword evidence="12" id="KW-0325">Glycoprotein</keyword>
<evidence type="ECO:0000256" key="1">
    <source>
        <dbReference type="ARBA" id="ARBA00004236"/>
    </source>
</evidence>
<dbReference type="InterPro" id="IPR008271">
    <property type="entry name" value="Ser/Thr_kinase_AS"/>
</dbReference>
<evidence type="ECO:0000313" key="20">
    <source>
        <dbReference type="EMBL" id="KAH0535740.1"/>
    </source>
</evidence>
<dbReference type="GO" id="GO:0030154">
    <property type="term" value="P:cell differentiation"/>
    <property type="evidence" value="ECO:0007669"/>
    <property type="project" value="UniProtKB-ARBA"/>
</dbReference>
<reference evidence="20 21" key="1">
    <citation type="journal article" date="2021" name="J. Hered.">
        <title>A chromosome-level genome assembly of the parasitoid wasp, Cotesia glomerata (Hymenoptera: Braconidae).</title>
        <authorList>
            <person name="Pinto B.J."/>
            <person name="Weis J.J."/>
            <person name="Gamble T."/>
            <person name="Ode P.J."/>
            <person name="Paul R."/>
            <person name="Zaspel J.M."/>
        </authorList>
    </citation>
    <scope>NUCLEOTIDE SEQUENCE [LARGE SCALE GENOMIC DNA]</scope>
    <source>
        <strain evidence="20">CgM1</strain>
    </source>
</reference>
<evidence type="ECO:0000256" key="16">
    <source>
        <dbReference type="SAM" id="MobiDB-lite"/>
    </source>
</evidence>
<feature type="domain" description="Ig-like" evidence="18">
    <location>
        <begin position="5139"/>
        <end position="5228"/>
    </location>
</feature>
<dbReference type="PROSITE" id="PS50011">
    <property type="entry name" value="PROTEIN_KINASE_DOM"/>
    <property type="match status" value="1"/>
</dbReference>
<evidence type="ECO:0000256" key="2">
    <source>
        <dbReference type="ARBA" id="ARBA00004496"/>
    </source>
</evidence>
<feature type="compositionally biased region" description="Basic and acidic residues" evidence="16">
    <location>
        <begin position="2201"/>
        <end position="2211"/>
    </location>
</feature>
<feature type="binding site" evidence="14">
    <location>
        <position position="6845"/>
    </location>
    <ligand>
        <name>ATP</name>
        <dbReference type="ChEBI" id="CHEBI:30616"/>
    </ligand>
</feature>
<feature type="compositionally biased region" description="Basic and acidic residues" evidence="16">
    <location>
        <begin position="4491"/>
        <end position="4530"/>
    </location>
</feature>
<feature type="domain" description="Ig-like" evidence="18">
    <location>
        <begin position="5361"/>
        <end position="5450"/>
    </location>
</feature>
<feature type="domain" description="Protein kinase" evidence="17">
    <location>
        <begin position="6816"/>
        <end position="7071"/>
    </location>
</feature>
<keyword evidence="7" id="KW-0677">Repeat</keyword>
<dbReference type="FunFam" id="2.60.40.10:FF:000069">
    <property type="entry name" value="Alpha-protein kinase 3"/>
    <property type="match status" value="1"/>
</dbReference>
<keyword evidence="8 14" id="KW-0547">Nucleotide-binding</keyword>
<dbReference type="FunFam" id="2.60.40.10:FF:001307">
    <property type="entry name" value="Stretchin-Mlck, isoform V"/>
    <property type="match status" value="3"/>
</dbReference>
<feature type="domain" description="Ig-like" evidence="18">
    <location>
        <begin position="6580"/>
        <end position="6668"/>
    </location>
</feature>
<feature type="domain" description="Ig-like" evidence="18">
    <location>
        <begin position="280"/>
        <end position="360"/>
    </location>
</feature>
<evidence type="ECO:0000256" key="8">
    <source>
        <dbReference type="ARBA" id="ARBA00022741"/>
    </source>
</evidence>
<dbReference type="CDD" id="cd14103">
    <property type="entry name" value="STKc_MLCK"/>
    <property type="match status" value="1"/>
</dbReference>
<feature type="region of interest" description="Disordered" evidence="16">
    <location>
        <begin position="1046"/>
        <end position="1119"/>
    </location>
</feature>
<dbReference type="SMART" id="SM00409">
    <property type="entry name" value="IG"/>
    <property type="match status" value="17"/>
</dbReference>
<dbReference type="FunFam" id="2.60.40.10:FF:001894">
    <property type="entry name" value="Stretchin-Mlck, isoform V"/>
    <property type="match status" value="1"/>
</dbReference>
<dbReference type="SMART" id="SM00220">
    <property type="entry name" value="S_TKc"/>
    <property type="match status" value="1"/>
</dbReference>
<dbReference type="SUPFAM" id="SSF56112">
    <property type="entry name" value="Protein kinase-like (PK-like)"/>
    <property type="match status" value="1"/>
</dbReference>
<feature type="compositionally biased region" description="Polar residues" evidence="16">
    <location>
        <begin position="6475"/>
        <end position="6490"/>
    </location>
</feature>
<evidence type="ECO:0000256" key="15">
    <source>
        <dbReference type="SAM" id="Coils"/>
    </source>
</evidence>
<evidence type="ECO:0000256" key="13">
    <source>
        <dbReference type="ARBA" id="ARBA00023319"/>
    </source>
</evidence>
<dbReference type="GO" id="GO:0005886">
    <property type="term" value="C:plasma membrane"/>
    <property type="evidence" value="ECO:0007669"/>
    <property type="project" value="UniProtKB-SubCell"/>
</dbReference>
<feature type="domain" description="Ig-like" evidence="18">
    <location>
        <begin position="181"/>
        <end position="267"/>
    </location>
</feature>
<feature type="region of interest" description="Disordered" evidence="16">
    <location>
        <begin position="7325"/>
        <end position="7347"/>
    </location>
</feature>
<protein>
    <recommendedName>
        <fullName evidence="22">Titin homolog</fullName>
    </recommendedName>
</protein>
<dbReference type="FunFam" id="2.60.40.10:FF:000032">
    <property type="entry name" value="palladin isoform X1"/>
    <property type="match status" value="1"/>
</dbReference>
<feature type="compositionally biased region" description="Polar residues" evidence="16">
    <location>
        <begin position="1064"/>
        <end position="1079"/>
    </location>
</feature>
<dbReference type="CDD" id="cd00096">
    <property type="entry name" value="Ig"/>
    <property type="match status" value="4"/>
</dbReference>
<keyword evidence="4" id="KW-1003">Cell membrane</keyword>
<dbReference type="FunFam" id="2.60.40.10:FF:001452">
    <property type="entry name" value="Uncharacterized protein, isoform F"/>
    <property type="match status" value="1"/>
</dbReference>
<feature type="domain" description="Ig-like" evidence="18">
    <location>
        <begin position="5914"/>
        <end position="6004"/>
    </location>
</feature>
<dbReference type="GO" id="GO:0060298">
    <property type="term" value="P:positive regulation of sarcomere organization"/>
    <property type="evidence" value="ECO:0007669"/>
    <property type="project" value="UniProtKB-ARBA"/>
</dbReference>
<keyword evidence="6" id="KW-0732">Signal</keyword>
<dbReference type="InterPro" id="IPR003599">
    <property type="entry name" value="Ig_sub"/>
</dbReference>
<dbReference type="PANTHER" id="PTHR13817:SF171">
    <property type="entry name" value="STRETCHIN-MLCK, ISOFORM U"/>
    <property type="match status" value="1"/>
</dbReference>
<dbReference type="SMART" id="SM00408">
    <property type="entry name" value="IGc2"/>
    <property type="match status" value="17"/>
</dbReference>
<feature type="compositionally biased region" description="Basic and acidic residues" evidence="16">
    <location>
        <begin position="4944"/>
        <end position="4972"/>
    </location>
</feature>
<feature type="compositionally biased region" description="Basic and acidic residues" evidence="16">
    <location>
        <begin position="3481"/>
        <end position="3491"/>
    </location>
</feature>
<dbReference type="Proteomes" id="UP000826195">
    <property type="component" value="Unassembled WGS sequence"/>
</dbReference>
<evidence type="ECO:0000256" key="11">
    <source>
        <dbReference type="ARBA" id="ARBA00023157"/>
    </source>
</evidence>
<dbReference type="FunFam" id="2.60.40.10:FF:000425">
    <property type="entry name" value="Myosin light chain kinase"/>
    <property type="match status" value="1"/>
</dbReference>
<dbReference type="GO" id="GO:0004672">
    <property type="term" value="F:protein kinase activity"/>
    <property type="evidence" value="ECO:0007669"/>
    <property type="project" value="InterPro"/>
</dbReference>
<feature type="domain" description="Ig-like" evidence="18">
    <location>
        <begin position="5694"/>
        <end position="5785"/>
    </location>
</feature>
<feature type="compositionally biased region" description="Basic and acidic residues" evidence="16">
    <location>
        <begin position="4839"/>
        <end position="4873"/>
    </location>
</feature>
<evidence type="ECO:0000256" key="5">
    <source>
        <dbReference type="ARBA" id="ARBA00022490"/>
    </source>
</evidence>
<dbReference type="InterPro" id="IPR013783">
    <property type="entry name" value="Ig-like_fold"/>
</dbReference>
<dbReference type="InterPro" id="IPR050964">
    <property type="entry name" value="Striated_Muscle_Regulatory"/>
</dbReference>
<keyword evidence="15" id="KW-0175">Coiled coil</keyword>
<dbReference type="FunFam" id="2.60.40.10:FF:001223">
    <property type="entry name" value="Sidekick cell adhesion molecule 1"/>
    <property type="match status" value="1"/>
</dbReference>
<evidence type="ECO:0000259" key="18">
    <source>
        <dbReference type="PROSITE" id="PS50835"/>
    </source>
</evidence>
<dbReference type="GO" id="GO:0005737">
    <property type="term" value="C:cytoplasm"/>
    <property type="evidence" value="ECO:0007669"/>
    <property type="project" value="UniProtKB-SubCell"/>
</dbReference>
<dbReference type="GO" id="GO:0040017">
    <property type="term" value="P:positive regulation of locomotion"/>
    <property type="evidence" value="ECO:0007669"/>
    <property type="project" value="UniProtKB-ARBA"/>
</dbReference>
<feature type="domain" description="Ig-like" evidence="18">
    <location>
        <begin position="6033"/>
        <end position="6069"/>
    </location>
</feature>
<dbReference type="FunFam" id="2.60.40.10:FF:000612">
    <property type="entry name" value="palladin isoform X1"/>
    <property type="match status" value="1"/>
</dbReference>
<feature type="compositionally biased region" description="Polar residues" evidence="16">
    <location>
        <begin position="6519"/>
        <end position="6532"/>
    </location>
</feature>
<feature type="domain" description="Ig-like" evidence="18">
    <location>
        <begin position="483"/>
        <end position="557"/>
    </location>
</feature>
<feature type="compositionally biased region" description="Basic and acidic residues" evidence="16">
    <location>
        <begin position="5012"/>
        <end position="5029"/>
    </location>
</feature>
<dbReference type="InterPro" id="IPR007110">
    <property type="entry name" value="Ig-like_dom"/>
</dbReference>
<evidence type="ECO:0000256" key="6">
    <source>
        <dbReference type="ARBA" id="ARBA00022729"/>
    </source>
</evidence>
<dbReference type="SMART" id="SM00060">
    <property type="entry name" value="FN3"/>
    <property type="match status" value="2"/>
</dbReference>
<dbReference type="FunFam" id="2.60.40.10:FF:001053">
    <property type="entry name" value="Uncharacterized protein, isoform D"/>
    <property type="match status" value="1"/>
</dbReference>
<dbReference type="InterPro" id="IPR003961">
    <property type="entry name" value="FN3_dom"/>
</dbReference>
<feature type="compositionally biased region" description="Polar residues" evidence="16">
    <location>
        <begin position="2215"/>
        <end position="2231"/>
    </location>
</feature>
<dbReference type="Pfam" id="PF00041">
    <property type="entry name" value="fn3"/>
    <property type="match status" value="1"/>
</dbReference>
<keyword evidence="10" id="KW-0472">Membrane</keyword>
<accession>A0AAV7HUB1</accession>
<dbReference type="Gene3D" id="1.10.510.10">
    <property type="entry name" value="Transferase(Phosphotransferase) domain 1"/>
    <property type="match status" value="1"/>
</dbReference>
<feature type="compositionally biased region" description="Basic and acidic residues" evidence="16">
    <location>
        <begin position="6549"/>
        <end position="6567"/>
    </location>
</feature>
<keyword evidence="13" id="KW-0393">Immunoglobulin domain</keyword>
<dbReference type="InterPro" id="IPR003598">
    <property type="entry name" value="Ig_sub2"/>
</dbReference>
<evidence type="ECO:0000256" key="9">
    <source>
        <dbReference type="ARBA" id="ARBA00022840"/>
    </source>
</evidence>
<evidence type="ECO:0008006" key="22">
    <source>
        <dbReference type="Google" id="ProtNLM"/>
    </source>
</evidence>
<feature type="domain" description="Ig-like" evidence="18">
    <location>
        <begin position="5814"/>
        <end position="5897"/>
    </location>
</feature>
<dbReference type="InterPro" id="IPR036179">
    <property type="entry name" value="Ig-like_dom_sf"/>
</dbReference>
<dbReference type="GO" id="GO:0005524">
    <property type="term" value="F:ATP binding"/>
    <property type="evidence" value="ECO:0007669"/>
    <property type="project" value="UniProtKB-UniRule"/>
</dbReference>
<dbReference type="InterPro" id="IPR011009">
    <property type="entry name" value="Kinase-like_dom_sf"/>
</dbReference>
<dbReference type="InterPro" id="IPR013098">
    <property type="entry name" value="Ig_I-set"/>
</dbReference>
<feature type="region of interest" description="Disordered" evidence="16">
    <location>
        <begin position="925"/>
        <end position="977"/>
    </location>
</feature>
<dbReference type="PROSITE" id="PS50853">
    <property type="entry name" value="FN3"/>
    <property type="match status" value="2"/>
</dbReference>
<dbReference type="SUPFAM" id="SSF48726">
    <property type="entry name" value="Immunoglobulin"/>
    <property type="match status" value="18"/>
</dbReference>
<dbReference type="FunFam" id="2.60.40.10:FF:000328">
    <property type="entry name" value="CLUMA_CG000981, isoform A"/>
    <property type="match status" value="1"/>
</dbReference>
<feature type="region of interest" description="Disordered" evidence="16">
    <location>
        <begin position="3479"/>
        <end position="3514"/>
    </location>
</feature>
<feature type="domain" description="Fibronectin type-III" evidence="19">
    <location>
        <begin position="5590"/>
        <end position="5690"/>
    </location>
</feature>
<feature type="domain" description="Ig-like" evidence="18">
    <location>
        <begin position="6309"/>
        <end position="6397"/>
    </location>
</feature>
<evidence type="ECO:0000256" key="10">
    <source>
        <dbReference type="ARBA" id="ARBA00023136"/>
    </source>
</evidence>
<evidence type="ECO:0000256" key="12">
    <source>
        <dbReference type="ARBA" id="ARBA00023180"/>
    </source>
</evidence>
<feature type="region of interest" description="Disordered" evidence="16">
    <location>
        <begin position="5119"/>
        <end position="5141"/>
    </location>
</feature>
<name>A0AAV7HUB1_COTGL</name>
<feature type="region of interest" description="Disordered" evidence="16">
    <location>
        <begin position="4491"/>
        <end position="5100"/>
    </location>
</feature>
<comment type="subcellular location">
    <subcellularLocation>
        <location evidence="1">Cell membrane</location>
    </subcellularLocation>
    <subcellularLocation>
        <location evidence="2">Cytoplasm</location>
    </subcellularLocation>
</comment>
<evidence type="ECO:0000256" key="14">
    <source>
        <dbReference type="PROSITE-ProRule" id="PRU10141"/>
    </source>
</evidence>
<dbReference type="GO" id="GO:0009653">
    <property type="term" value="P:anatomical structure morphogenesis"/>
    <property type="evidence" value="ECO:0007669"/>
    <property type="project" value="UniProtKB-ARBA"/>
</dbReference>
<keyword evidence="11" id="KW-1015">Disulfide bond</keyword>
<dbReference type="PROSITE" id="PS00108">
    <property type="entry name" value="PROTEIN_KINASE_ST"/>
    <property type="match status" value="1"/>
</dbReference>
<dbReference type="EMBL" id="JAHXZJ010002982">
    <property type="protein sequence ID" value="KAH0535740.1"/>
    <property type="molecule type" value="Genomic_DNA"/>
</dbReference>
<comment type="caution">
    <text evidence="20">The sequence shown here is derived from an EMBL/GenBank/DDBJ whole genome shotgun (WGS) entry which is preliminary data.</text>
</comment>
<feature type="compositionally biased region" description="Basic residues" evidence="16">
    <location>
        <begin position="4934"/>
        <end position="4943"/>
    </location>
</feature>